<keyword evidence="9" id="KW-1185">Reference proteome</keyword>
<dbReference type="EMBL" id="MQUR01000088">
    <property type="protein sequence ID" value="OLZ58248.1"/>
    <property type="molecule type" value="Genomic_DNA"/>
</dbReference>
<keyword evidence="2 6" id="KW-0645">Protease</keyword>
<evidence type="ECO:0000256" key="2">
    <source>
        <dbReference type="ARBA" id="ARBA00022670"/>
    </source>
</evidence>
<comment type="caution">
    <text evidence="8">The sequence shown here is derived from an EMBL/GenBank/DDBJ whole genome shotgun (WGS) entry which is preliminary data.</text>
</comment>
<feature type="coiled-coil region" evidence="7">
    <location>
        <begin position="24"/>
        <end position="51"/>
    </location>
</feature>
<keyword evidence="5 6" id="KW-0720">Serine protease</keyword>
<dbReference type="PRINTS" id="PR00839">
    <property type="entry name" value="V8PROTEASE"/>
</dbReference>
<evidence type="ECO:0000256" key="1">
    <source>
        <dbReference type="ARBA" id="ARBA00008764"/>
    </source>
</evidence>
<accession>A0ABX3FVL7</accession>
<name>A0ABX3FVL7_9ACTN</name>
<gene>
    <name evidence="8" type="ORF">AVW11_28505</name>
</gene>
<dbReference type="Gene3D" id="2.40.10.10">
    <property type="entry name" value="Trypsin-like serine proteases"/>
    <property type="match status" value="2"/>
</dbReference>
<sequence>MVGGDADSRWTETIDQTKRTHQALRAKRLDLANTEDEIKQRNKRLAKHHDAEGVKEGIVDFDDSVWTTFFSRGEIVSRAIGRVVLPQRPSKALGTGVLIAPQLLLTNNHVVPFEAHQSEAAVEFNYEYDENGKPREYQTFRFAPEVCWFTDVELDFSLVGLKKVDGKRPGDIYGWVPLIEQTGKVIRGEPLNVIHHPCGGLKRMSIRENRMVAEDELWLRYTSDTQGGSSGAPVFNDQWEMVALHHEGIPKLVDGREVNLQGQPWTEEMGPGAKAYDRNEGIRVSRIVQRLKEAEVAESMRVLISQALTGEQV</sequence>
<evidence type="ECO:0000256" key="7">
    <source>
        <dbReference type="SAM" id="Coils"/>
    </source>
</evidence>
<organism evidence="8 9">
    <name type="scientific">Streptomyces amritsarensis</name>
    <dbReference type="NCBI Taxonomy" id="681158"/>
    <lineage>
        <taxon>Bacteria</taxon>
        <taxon>Bacillati</taxon>
        <taxon>Actinomycetota</taxon>
        <taxon>Actinomycetes</taxon>
        <taxon>Kitasatosporales</taxon>
        <taxon>Streptomycetaceae</taxon>
        <taxon>Streptomyces</taxon>
    </lineage>
</organism>
<keyword evidence="7" id="KW-0175">Coiled coil</keyword>
<evidence type="ECO:0000256" key="5">
    <source>
        <dbReference type="ARBA" id="ARBA00022825"/>
    </source>
</evidence>
<evidence type="ECO:0000256" key="4">
    <source>
        <dbReference type="ARBA" id="ARBA00022801"/>
    </source>
</evidence>
<evidence type="ECO:0000256" key="3">
    <source>
        <dbReference type="ARBA" id="ARBA00022729"/>
    </source>
</evidence>
<dbReference type="SUPFAM" id="SSF50494">
    <property type="entry name" value="Trypsin-like serine proteases"/>
    <property type="match status" value="1"/>
</dbReference>
<reference evidence="8 9" key="1">
    <citation type="submission" date="2016-01" db="EMBL/GenBank/DDBJ databases">
        <title>Streptomyces amritsarensis strain MTCC 11845 genome sequencing and assembly.</title>
        <authorList>
            <person name="Sharma D."/>
            <person name="Nair G.R."/>
            <person name="Kaur G."/>
            <person name="Manhas R.K."/>
            <person name="Mayilraj S."/>
        </authorList>
    </citation>
    <scope>NUCLEOTIDE SEQUENCE [LARGE SCALE GENOMIC DNA]</scope>
    <source>
        <strain evidence="8 9">MTCC 11845</strain>
    </source>
</reference>
<dbReference type="Pfam" id="PF13365">
    <property type="entry name" value="Trypsin_2"/>
    <property type="match status" value="1"/>
</dbReference>
<evidence type="ECO:0000313" key="9">
    <source>
        <dbReference type="Proteomes" id="UP000187151"/>
    </source>
</evidence>
<comment type="similarity">
    <text evidence="1 6">Belongs to the peptidase S1B family.</text>
</comment>
<keyword evidence="3" id="KW-0732">Signal</keyword>
<evidence type="ECO:0000256" key="6">
    <source>
        <dbReference type="RuleBase" id="RU004296"/>
    </source>
</evidence>
<dbReference type="InterPro" id="IPR008256">
    <property type="entry name" value="Peptidase_S1B"/>
</dbReference>
<dbReference type="Proteomes" id="UP000187151">
    <property type="component" value="Unassembled WGS sequence"/>
</dbReference>
<dbReference type="InterPro" id="IPR009003">
    <property type="entry name" value="Peptidase_S1_PA"/>
</dbReference>
<protein>
    <recommendedName>
        <fullName evidence="6">Serine protease</fullName>
        <ecNumber evidence="6">3.4.21.-</ecNumber>
    </recommendedName>
</protein>
<proteinExistence type="inferred from homology"/>
<dbReference type="PANTHER" id="PTHR36234:SF5">
    <property type="entry name" value="LYSYL ENDOPEPTIDASE"/>
    <property type="match status" value="1"/>
</dbReference>
<keyword evidence="4 6" id="KW-0378">Hydrolase</keyword>
<dbReference type="InterPro" id="IPR043504">
    <property type="entry name" value="Peptidase_S1_PA_chymotrypsin"/>
</dbReference>
<dbReference type="EC" id="3.4.21.-" evidence="6"/>
<dbReference type="PANTHER" id="PTHR36234">
    <property type="entry name" value="LYSYL ENDOPEPTIDASE"/>
    <property type="match status" value="1"/>
</dbReference>
<evidence type="ECO:0000313" key="8">
    <source>
        <dbReference type="EMBL" id="OLZ58248.1"/>
    </source>
</evidence>